<feature type="compositionally biased region" description="Polar residues" evidence="1">
    <location>
        <begin position="68"/>
        <end position="77"/>
    </location>
</feature>
<name>A0AAD4UW16_PRUDU</name>
<protein>
    <submittedName>
        <fullName evidence="2">Uncharacterized protein</fullName>
    </submittedName>
</protein>
<feature type="compositionally biased region" description="Polar residues" evidence="1">
    <location>
        <begin position="151"/>
        <end position="160"/>
    </location>
</feature>
<sequence>MRGSSISNLTRTLAKCPTQFSPSTWSTSRIDPMRPPIFFTAPPVIFKGGISCGCTQNTFVVSLTNRTSHPGHTSMSRLTHRERSKVPCPRPEPYHVDLRSVPGIASQPPPLLTLRMSSSTSGRKTPANPSLGTTFPFKTFATRVKWCPTRQFPTSSSSMRTPCHSLSDRHRLAPNCSSSSSILL</sequence>
<reference evidence="2 3" key="1">
    <citation type="journal article" date="2022" name="G3 (Bethesda)">
        <title>Whole-genome sequence and methylome profiling of the almond [Prunus dulcis (Mill.) D.A. Webb] cultivar 'Nonpareil'.</title>
        <authorList>
            <person name="D'Amico-Willman K.M."/>
            <person name="Ouma W.Z."/>
            <person name="Meulia T."/>
            <person name="Sideli G.M."/>
            <person name="Gradziel T.M."/>
            <person name="Fresnedo-Ramirez J."/>
        </authorList>
    </citation>
    <scope>NUCLEOTIDE SEQUENCE [LARGE SCALE GENOMIC DNA]</scope>
    <source>
        <strain evidence="2">Clone GOH B32 T37-40</strain>
    </source>
</reference>
<feature type="region of interest" description="Disordered" evidence="1">
    <location>
        <begin position="151"/>
        <end position="170"/>
    </location>
</feature>
<evidence type="ECO:0000256" key="1">
    <source>
        <dbReference type="SAM" id="MobiDB-lite"/>
    </source>
</evidence>
<dbReference type="AlphaFoldDB" id="A0AAD4UW16"/>
<organism evidence="2 3">
    <name type="scientific">Prunus dulcis</name>
    <name type="common">Almond</name>
    <name type="synonym">Amygdalus dulcis</name>
    <dbReference type="NCBI Taxonomy" id="3755"/>
    <lineage>
        <taxon>Eukaryota</taxon>
        <taxon>Viridiplantae</taxon>
        <taxon>Streptophyta</taxon>
        <taxon>Embryophyta</taxon>
        <taxon>Tracheophyta</taxon>
        <taxon>Spermatophyta</taxon>
        <taxon>Magnoliopsida</taxon>
        <taxon>eudicotyledons</taxon>
        <taxon>Gunneridae</taxon>
        <taxon>Pentapetalae</taxon>
        <taxon>rosids</taxon>
        <taxon>fabids</taxon>
        <taxon>Rosales</taxon>
        <taxon>Rosaceae</taxon>
        <taxon>Amygdaloideae</taxon>
        <taxon>Amygdaleae</taxon>
        <taxon>Prunus</taxon>
    </lineage>
</organism>
<proteinExistence type="predicted"/>
<comment type="caution">
    <text evidence="2">The sequence shown here is derived from an EMBL/GenBank/DDBJ whole genome shotgun (WGS) entry which is preliminary data.</text>
</comment>
<keyword evidence="3" id="KW-1185">Reference proteome</keyword>
<evidence type="ECO:0000313" key="2">
    <source>
        <dbReference type="EMBL" id="KAI5313129.1"/>
    </source>
</evidence>
<evidence type="ECO:0000313" key="3">
    <source>
        <dbReference type="Proteomes" id="UP001054821"/>
    </source>
</evidence>
<accession>A0AAD4UW16</accession>
<dbReference type="Proteomes" id="UP001054821">
    <property type="component" value="Chromosome 8"/>
</dbReference>
<gene>
    <name evidence="2" type="ORF">L3X38_042303</name>
</gene>
<dbReference type="EMBL" id="JAJFAZ020000008">
    <property type="protein sequence ID" value="KAI5313129.1"/>
    <property type="molecule type" value="Genomic_DNA"/>
</dbReference>
<feature type="region of interest" description="Disordered" evidence="1">
    <location>
        <begin position="68"/>
        <end position="89"/>
    </location>
</feature>